<sequence length="83" mass="9055">MLGGRCPFHCDTVLTCELDVPGTASPSDNDPIEALVILEARKDVEAEPTCIEIGDFMQVVSRAGDPENGRMHGRLHETWVYAA</sequence>
<dbReference type="KEGG" id="pdio:PDMSB3_1819.1"/>
<accession>A0A5Q4ZIF2</accession>
<name>A0A5Q4ZIF2_9BURK</name>
<gene>
    <name evidence="1" type="ORF">PDMSB3_1819</name>
</gene>
<reference evidence="1 2" key="1">
    <citation type="submission" date="2019-08" db="EMBL/GenBank/DDBJ databases">
        <authorList>
            <person name="Herpell B J."/>
        </authorList>
    </citation>
    <scope>NUCLEOTIDE SEQUENCE [LARGE SCALE GENOMIC DNA]</scope>
    <source>
        <strain evidence="2">Msb3</strain>
    </source>
</reference>
<dbReference type="EMBL" id="LR699554">
    <property type="protein sequence ID" value="VVD33103.1"/>
    <property type="molecule type" value="Genomic_DNA"/>
</dbReference>
<protein>
    <submittedName>
        <fullName evidence="1">Uncharacterized protein</fullName>
    </submittedName>
</protein>
<dbReference type="Proteomes" id="UP000325811">
    <property type="component" value="Chromosome II"/>
</dbReference>
<organism evidence="1 2">
    <name type="scientific">Paraburkholderia dioscoreae</name>
    <dbReference type="NCBI Taxonomy" id="2604047"/>
    <lineage>
        <taxon>Bacteria</taxon>
        <taxon>Pseudomonadati</taxon>
        <taxon>Pseudomonadota</taxon>
        <taxon>Betaproteobacteria</taxon>
        <taxon>Burkholderiales</taxon>
        <taxon>Burkholderiaceae</taxon>
        <taxon>Paraburkholderia</taxon>
    </lineage>
</organism>
<evidence type="ECO:0000313" key="1">
    <source>
        <dbReference type="EMBL" id="VVD33103.1"/>
    </source>
</evidence>
<proteinExistence type="predicted"/>
<evidence type="ECO:0000313" key="2">
    <source>
        <dbReference type="Proteomes" id="UP000325811"/>
    </source>
</evidence>
<dbReference type="AlphaFoldDB" id="A0A5Q4ZIF2"/>
<keyword evidence="2" id="KW-1185">Reference proteome</keyword>